<evidence type="ECO:0000256" key="2">
    <source>
        <dbReference type="SAM" id="Phobius"/>
    </source>
</evidence>
<proteinExistence type="predicted"/>
<name>A0A8T0NY26_PANVG</name>
<dbReference type="Proteomes" id="UP000823388">
    <property type="component" value="Chromosome 9K"/>
</dbReference>
<evidence type="ECO:0000256" key="1">
    <source>
        <dbReference type="SAM" id="MobiDB-lite"/>
    </source>
</evidence>
<comment type="caution">
    <text evidence="3">The sequence shown here is derived from an EMBL/GenBank/DDBJ whole genome shotgun (WGS) entry which is preliminary data.</text>
</comment>
<evidence type="ECO:0000313" key="3">
    <source>
        <dbReference type="EMBL" id="KAG2554851.1"/>
    </source>
</evidence>
<feature type="compositionally biased region" description="Pro residues" evidence="1">
    <location>
        <begin position="58"/>
        <end position="68"/>
    </location>
</feature>
<dbReference type="EMBL" id="CM029053">
    <property type="protein sequence ID" value="KAG2554851.1"/>
    <property type="molecule type" value="Genomic_DNA"/>
</dbReference>
<dbReference type="InterPro" id="IPR011990">
    <property type="entry name" value="TPR-like_helical_dom_sf"/>
</dbReference>
<sequence>MYAACTTLTSDGGSFPAQFSNARTARLSFPARGRFCSAPLPPPLPPRHARARRRRRPPLPPVPAPPQRPPRRLLPPRATLLLLFRASIGLSVAPTRHTLPLALSAASFAGHRHLPLALSLHAVALARNLVAFPHVANALVALYARRAVPDTTRRVFKEMPCAPDVISYNALALLMLYPLAISVAALRTSF</sequence>
<reference evidence="3" key="1">
    <citation type="submission" date="2020-05" db="EMBL/GenBank/DDBJ databases">
        <title>WGS assembly of Panicum virgatum.</title>
        <authorList>
            <person name="Lovell J.T."/>
            <person name="Jenkins J."/>
            <person name="Shu S."/>
            <person name="Juenger T.E."/>
            <person name="Schmutz J."/>
        </authorList>
    </citation>
    <scope>NUCLEOTIDE SEQUENCE</scope>
    <source>
        <strain evidence="3">AP13</strain>
    </source>
</reference>
<protein>
    <submittedName>
        <fullName evidence="3">Uncharacterized protein</fullName>
    </submittedName>
</protein>
<keyword evidence="2" id="KW-0472">Membrane</keyword>
<feature type="region of interest" description="Disordered" evidence="1">
    <location>
        <begin position="38"/>
        <end position="73"/>
    </location>
</feature>
<evidence type="ECO:0000313" key="4">
    <source>
        <dbReference type="Proteomes" id="UP000823388"/>
    </source>
</evidence>
<dbReference type="Gene3D" id="1.25.40.10">
    <property type="entry name" value="Tetratricopeptide repeat domain"/>
    <property type="match status" value="1"/>
</dbReference>
<feature type="transmembrane region" description="Helical" evidence="2">
    <location>
        <begin position="116"/>
        <end position="144"/>
    </location>
</feature>
<gene>
    <name evidence="3" type="ORF">PVAP13_9KG583100</name>
</gene>
<keyword evidence="4" id="KW-1185">Reference proteome</keyword>
<accession>A0A8T0NY26</accession>
<feature type="transmembrane region" description="Helical" evidence="2">
    <location>
        <begin position="165"/>
        <end position="186"/>
    </location>
</feature>
<keyword evidence="2" id="KW-1133">Transmembrane helix</keyword>
<keyword evidence="2" id="KW-0812">Transmembrane</keyword>
<organism evidence="3 4">
    <name type="scientific">Panicum virgatum</name>
    <name type="common">Blackwell switchgrass</name>
    <dbReference type="NCBI Taxonomy" id="38727"/>
    <lineage>
        <taxon>Eukaryota</taxon>
        <taxon>Viridiplantae</taxon>
        <taxon>Streptophyta</taxon>
        <taxon>Embryophyta</taxon>
        <taxon>Tracheophyta</taxon>
        <taxon>Spermatophyta</taxon>
        <taxon>Magnoliopsida</taxon>
        <taxon>Liliopsida</taxon>
        <taxon>Poales</taxon>
        <taxon>Poaceae</taxon>
        <taxon>PACMAD clade</taxon>
        <taxon>Panicoideae</taxon>
        <taxon>Panicodae</taxon>
        <taxon>Paniceae</taxon>
        <taxon>Panicinae</taxon>
        <taxon>Panicum</taxon>
        <taxon>Panicum sect. Hiantes</taxon>
    </lineage>
</organism>
<dbReference type="AlphaFoldDB" id="A0A8T0NY26"/>
<feature type="compositionally biased region" description="Basic residues" evidence="1">
    <location>
        <begin position="47"/>
        <end position="57"/>
    </location>
</feature>